<evidence type="ECO:0000313" key="1">
    <source>
        <dbReference type="EMBL" id="KAK7199135.1"/>
    </source>
</evidence>
<dbReference type="EMBL" id="JAECZO010000219">
    <property type="protein sequence ID" value="KAK7199135.1"/>
    <property type="molecule type" value="Genomic_DNA"/>
</dbReference>
<comment type="caution">
    <text evidence="1">The sequence shown here is derived from an EMBL/GenBank/DDBJ whole genome shotgun (WGS) entry which is preliminary data.</text>
</comment>
<proteinExistence type="predicted"/>
<gene>
    <name evidence="1" type="ORF">NESM_000883100</name>
</gene>
<reference evidence="1 2" key="1">
    <citation type="journal article" date="2021" name="MBio">
        <title>A New Model Trypanosomatid, Novymonas esmeraldas: Genomic Perception of Its 'Candidatus Pandoraea novymonadis' Endosymbiont.</title>
        <authorList>
            <person name="Zakharova A."/>
            <person name="Saura A."/>
            <person name="Butenko A."/>
            <person name="Podesvova L."/>
            <person name="Warmusova S."/>
            <person name="Kostygov A.Y."/>
            <person name="Nenarokova A."/>
            <person name="Lukes J."/>
            <person name="Opperdoes F.R."/>
            <person name="Yurchenko V."/>
        </authorList>
    </citation>
    <scope>NUCLEOTIDE SEQUENCE [LARGE SCALE GENOMIC DNA]</scope>
    <source>
        <strain evidence="1 2">E262AT.01</strain>
    </source>
</reference>
<sequence length="156" mass="16725">MSSSSAGHTTCKLAGITTACGSHAPFNPRFSANAEPHAAHLFLRFVLSQARGATGIRRVALVTDHYPIVLAQRAENGFRGIGRGYFLNGLYAYTNELFHAHGIRVVFFFLDGASNPADVVSRNFGEEVGDGAIAVRSAEGMALPRLWSTACPICEK</sequence>
<dbReference type="AlphaFoldDB" id="A0AAW0EXQ1"/>
<evidence type="ECO:0000313" key="2">
    <source>
        <dbReference type="Proteomes" id="UP001430356"/>
    </source>
</evidence>
<keyword evidence="2" id="KW-1185">Reference proteome</keyword>
<name>A0AAW0EXQ1_9TRYP</name>
<dbReference type="Proteomes" id="UP001430356">
    <property type="component" value="Unassembled WGS sequence"/>
</dbReference>
<accession>A0AAW0EXQ1</accession>
<protein>
    <submittedName>
        <fullName evidence="1">Uncharacterized protein</fullName>
    </submittedName>
</protein>
<organism evidence="1 2">
    <name type="scientific">Novymonas esmeraldas</name>
    <dbReference type="NCBI Taxonomy" id="1808958"/>
    <lineage>
        <taxon>Eukaryota</taxon>
        <taxon>Discoba</taxon>
        <taxon>Euglenozoa</taxon>
        <taxon>Kinetoplastea</taxon>
        <taxon>Metakinetoplastina</taxon>
        <taxon>Trypanosomatida</taxon>
        <taxon>Trypanosomatidae</taxon>
        <taxon>Novymonas</taxon>
    </lineage>
</organism>